<feature type="chain" id="PRO_5032421144" evidence="1">
    <location>
        <begin position="23"/>
        <end position="325"/>
    </location>
</feature>
<keyword evidence="1" id="KW-0732">Signal</keyword>
<reference evidence="2" key="1">
    <citation type="submission" date="2021-02" db="EMBL/GenBank/DDBJ databases">
        <authorList>
            <person name="Dougan E. K."/>
            <person name="Rhodes N."/>
            <person name="Thang M."/>
            <person name="Chan C."/>
        </authorList>
    </citation>
    <scope>NUCLEOTIDE SEQUENCE</scope>
</reference>
<keyword evidence="3" id="KW-1185">Reference proteome</keyword>
<evidence type="ECO:0000313" key="3">
    <source>
        <dbReference type="Proteomes" id="UP000601435"/>
    </source>
</evidence>
<dbReference type="CDD" id="cd09620">
    <property type="entry name" value="CBM9_like_3"/>
    <property type="match status" value="1"/>
</dbReference>
<gene>
    <name evidence="2" type="primary">der</name>
    <name evidence="2" type="ORF">SNEC2469_LOCUS9645</name>
</gene>
<feature type="signal peptide" evidence="1">
    <location>
        <begin position="1"/>
        <end position="22"/>
    </location>
</feature>
<sequence length="325" mass="35898">MAGGCYFPALSVIAFFCGKVLSKATDAAECGPNDSVNLLQVPQEGRGFLFLDAYPSQYVARRLADGQSITIDGNLNESVWEEVPFTTTAFKDIAQPLFPDYLLPSQFATHVKVRWDAEYLYVGAFVGEPWVEHGFVRGSNPSLTSTNPIGNSNVPYYDNDFEVFIDVAGTNHWYKEMNFNNATYDVLWRVPDGGLGSTGVPCCSITDSSCQRAEGWATKGWTVEIAFPLHPADGIGGLLSAGQGTSLAERFDPNAGAKYWSVDFSRAEHPFFTSNSSLFGQLCPSIQKDQPTLLGADQWSCYWEWVWQPVGGHRYMHNPDTFGFL</sequence>
<feature type="non-terminal residue" evidence="2">
    <location>
        <position position="1"/>
    </location>
</feature>
<proteinExistence type="predicted"/>
<dbReference type="EMBL" id="CAJNJA010015574">
    <property type="protein sequence ID" value="CAE7364128.1"/>
    <property type="molecule type" value="Genomic_DNA"/>
</dbReference>
<name>A0A812QC38_9DINO</name>
<dbReference type="SUPFAM" id="SSF49344">
    <property type="entry name" value="CBD9-like"/>
    <property type="match status" value="1"/>
</dbReference>
<evidence type="ECO:0000256" key="1">
    <source>
        <dbReference type="SAM" id="SignalP"/>
    </source>
</evidence>
<comment type="caution">
    <text evidence="2">The sequence shown here is derived from an EMBL/GenBank/DDBJ whole genome shotgun (WGS) entry which is preliminary data.</text>
</comment>
<dbReference type="Proteomes" id="UP000601435">
    <property type="component" value="Unassembled WGS sequence"/>
</dbReference>
<dbReference type="OrthoDB" id="59288at2759"/>
<protein>
    <submittedName>
        <fullName evidence="2">Der protein</fullName>
    </submittedName>
</protein>
<evidence type="ECO:0000313" key="2">
    <source>
        <dbReference type="EMBL" id="CAE7364128.1"/>
    </source>
</evidence>
<dbReference type="Gene3D" id="2.60.40.1190">
    <property type="match status" value="1"/>
</dbReference>
<dbReference type="AlphaFoldDB" id="A0A812QC38"/>
<accession>A0A812QC38</accession>
<organism evidence="2 3">
    <name type="scientific">Symbiodinium necroappetens</name>
    <dbReference type="NCBI Taxonomy" id="1628268"/>
    <lineage>
        <taxon>Eukaryota</taxon>
        <taxon>Sar</taxon>
        <taxon>Alveolata</taxon>
        <taxon>Dinophyceae</taxon>
        <taxon>Suessiales</taxon>
        <taxon>Symbiodiniaceae</taxon>
        <taxon>Symbiodinium</taxon>
    </lineage>
</organism>